<dbReference type="PANTHER" id="PTHR21027">
    <property type="entry name" value="TRNA-SPLICING ENDONUCLEASE SUBUNIT SEN54"/>
    <property type="match status" value="1"/>
</dbReference>
<dbReference type="GeneID" id="5855440"/>
<evidence type="ECO:0000313" key="5">
    <source>
        <dbReference type="EMBL" id="EDP43925.1"/>
    </source>
</evidence>
<dbReference type="OMA" id="WPSDETE"/>
<organism evidence="5 6">
    <name type="scientific">Malassezia globosa (strain ATCC MYA-4612 / CBS 7966)</name>
    <name type="common">Dandruff-associated fungus</name>
    <dbReference type="NCBI Taxonomy" id="425265"/>
    <lineage>
        <taxon>Eukaryota</taxon>
        <taxon>Fungi</taxon>
        <taxon>Dikarya</taxon>
        <taxon>Basidiomycota</taxon>
        <taxon>Ustilaginomycotina</taxon>
        <taxon>Malasseziomycetes</taxon>
        <taxon>Malasseziales</taxon>
        <taxon>Malasseziaceae</taxon>
        <taxon>Malassezia</taxon>
    </lineage>
</organism>
<dbReference type="GO" id="GO:0000214">
    <property type="term" value="C:tRNA-intron endonuclease complex"/>
    <property type="evidence" value="ECO:0007669"/>
    <property type="project" value="TreeGrafter"/>
</dbReference>
<comment type="similarity">
    <text evidence="1">Belongs to the SEN54 family.</text>
</comment>
<proteinExistence type="inferred from homology"/>
<dbReference type="KEGG" id="mgl:MGL_1322"/>
<keyword evidence="2" id="KW-0819">tRNA processing</keyword>
<dbReference type="EMBL" id="AAYY01000004">
    <property type="protein sequence ID" value="EDP43925.1"/>
    <property type="molecule type" value="Genomic_DNA"/>
</dbReference>
<dbReference type="Proteomes" id="UP000008837">
    <property type="component" value="Unassembled WGS sequence"/>
</dbReference>
<dbReference type="RefSeq" id="XP_001731139.1">
    <property type="nucleotide sequence ID" value="XM_001731087.1"/>
</dbReference>
<dbReference type="InParanoid" id="A8PX46"/>
<name>A8PX46_MALGO</name>
<protein>
    <recommendedName>
        <fullName evidence="4">tRNA-splicing endonuclease subunit Sen54 N-terminal domain-containing protein</fullName>
    </recommendedName>
</protein>
<keyword evidence="6" id="KW-1185">Reference proteome</keyword>
<dbReference type="STRING" id="425265.A8PX46"/>
<sequence>MDEDEKVARPEPRPGDSDEEEDMPDYRVLSALSKKHLSAGSASVDAPAPSIPKRGEKDFEPTGFGGQVKALDESRNALFTTISLPRAHSSKTLSAATWDPQFQRAFVHVQRGQSCVHVGLSERRKLENGQSMTFLELFPEEAVYLIERGALDCRWTQTPGCIPSPDSFSTCIPISVSQAYSHLLGTDSSNLARYQARSLKNCRS</sequence>
<accession>A8PX46</accession>
<evidence type="ECO:0000259" key="4">
    <source>
        <dbReference type="Pfam" id="PF12928"/>
    </source>
</evidence>
<evidence type="ECO:0000256" key="3">
    <source>
        <dbReference type="SAM" id="MobiDB-lite"/>
    </source>
</evidence>
<feature type="region of interest" description="Disordered" evidence="3">
    <location>
        <begin position="37"/>
        <end position="67"/>
    </location>
</feature>
<dbReference type="OrthoDB" id="3343226at2759"/>
<feature type="domain" description="tRNA-splicing endonuclease subunit Sen54 N-terminal" evidence="4">
    <location>
        <begin position="79"/>
        <end position="155"/>
    </location>
</feature>
<dbReference type="InterPro" id="IPR024336">
    <property type="entry name" value="tRNA_splic_suSen54_N"/>
</dbReference>
<dbReference type="Pfam" id="PF12928">
    <property type="entry name" value="tRNA_int_end_N2"/>
    <property type="match status" value="1"/>
</dbReference>
<feature type="region of interest" description="Disordered" evidence="3">
    <location>
        <begin position="1"/>
        <end position="25"/>
    </location>
</feature>
<evidence type="ECO:0000313" key="6">
    <source>
        <dbReference type="Proteomes" id="UP000008837"/>
    </source>
</evidence>
<reference evidence="5 6" key="1">
    <citation type="journal article" date="2007" name="Proc. Natl. Acad. Sci. U.S.A.">
        <title>Dandruff-associated Malassezia genomes reveal convergent and divergent virulence traits shared with plant and human fungal pathogens.</title>
        <authorList>
            <person name="Xu J."/>
            <person name="Saunders C.W."/>
            <person name="Hu P."/>
            <person name="Grant R.A."/>
            <person name="Boekhout T."/>
            <person name="Kuramae E.E."/>
            <person name="Kronstad J.W."/>
            <person name="Deangelis Y.M."/>
            <person name="Reeder N.L."/>
            <person name="Johnstone K.R."/>
            <person name="Leland M."/>
            <person name="Fieno A.M."/>
            <person name="Begley W.M."/>
            <person name="Sun Y."/>
            <person name="Lacey M.P."/>
            <person name="Chaudhary T."/>
            <person name="Keough T."/>
            <person name="Chu L."/>
            <person name="Sears R."/>
            <person name="Yuan B."/>
            <person name="Dawson T.L.Jr."/>
        </authorList>
    </citation>
    <scope>NUCLEOTIDE SEQUENCE [LARGE SCALE GENOMIC DNA]</scope>
    <source>
        <strain evidence="6">ATCC MYA-4612 / CBS 7966</strain>
    </source>
</reference>
<evidence type="ECO:0000256" key="2">
    <source>
        <dbReference type="ARBA" id="ARBA00022694"/>
    </source>
</evidence>
<dbReference type="PANTHER" id="PTHR21027:SF1">
    <property type="entry name" value="TRNA-SPLICING ENDONUCLEASE SUBUNIT SEN54"/>
    <property type="match status" value="1"/>
</dbReference>
<gene>
    <name evidence="5" type="ORF">MGL_1322</name>
</gene>
<evidence type="ECO:0000256" key="1">
    <source>
        <dbReference type="ARBA" id="ARBA00005736"/>
    </source>
</evidence>
<dbReference type="InterPro" id="IPR024337">
    <property type="entry name" value="tRNA_splic_suSen54"/>
</dbReference>
<feature type="compositionally biased region" description="Basic and acidic residues" evidence="3">
    <location>
        <begin position="1"/>
        <end position="16"/>
    </location>
</feature>
<dbReference type="GO" id="GO:0000379">
    <property type="term" value="P:tRNA-type intron splice site recognition and cleavage"/>
    <property type="evidence" value="ECO:0007669"/>
    <property type="project" value="TreeGrafter"/>
</dbReference>
<comment type="caution">
    <text evidence="5">The sequence shown here is derived from an EMBL/GenBank/DDBJ whole genome shotgun (WGS) entry which is preliminary data.</text>
</comment>
<dbReference type="AlphaFoldDB" id="A8PX46"/>
<dbReference type="VEuPathDB" id="FungiDB:MGL_1322"/>